<feature type="compositionally biased region" description="Basic and acidic residues" evidence="1">
    <location>
        <begin position="136"/>
        <end position="150"/>
    </location>
</feature>
<keyword evidence="2" id="KW-0812">Transmembrane</keyword>
<organism evidence="3 4">
    <name type="scientific">Blastomyces parvus</name>
    <dbReference type="NCBI Taxonomy" id="2060905"/>
    <lineage>
        <taxon>Eukaryota</taxon>
        <taxon>Fungi</taxon>
        <taxon>Dikarya</taxon>
        <taxon>Ascomycota</taxon>
        <taxon>Pezizomycotina</taxon>
        <taxon>Eurotiomycetes</taxon>
        <taxon>Eurotiomycetidae</taxon>
        <taxon>Onygenales</taxon>
        <taxon>Ajellomycetaceae</taxon>
        <taxon>Blastomyces</taxon>
    </lineage>
</organism>
<dbReference type="Proteomes" id="UP000224080">
    <property type="component" value="Unassembled WGS sequence"/>
</dbReference>
<feature type="region of interest" description="Disordered" evidence="1">
    <location>
        <begin position="127"/>
        <end position="275"/>
    </location>
</feature>
<keyword evidence="2" id="KW-1133">Transmembrane helix</keyword>
<feature type="compositionally biased region" description="Basic residues" evidence="1">
    <location>
        <begin position="266"/>
        <end position="275"/>
    </location>
</feature>
<feature type="compositionally biased region" description="Basic residues" evidence="1">
    <location>
        <begin position="82"/>
        <end position="92"/>
    </location>
</feature>
<feature type="transmembrane region" description="Helical" evidence="2">
    <location>
        <begin position="37"/>
        <end position="58"/>
    </location>
</feature>
<feature type="region of interest" description="Disordered" evidence="1">
    <location>
        <begin position="67"/>
        <end position="100"/>
    </location>
</feature>
<accession>A0A2B7WJV4</accession>
<sequence>MATLIPIATPSQGTEKGQLDQHPSRGWDSWTPEEQGGVLAASILLFLFFFAMALLSVLRVPNRHRERRAVDAERGIRERRESRQRHRQRRRNRGEGGLSSMAPVAHTMRVPQPHQNRNIVTPAVKGVGGQRATRRFSSDERHRLAPDRHGLNRRQSTGRCHRRNSREQREIQRSLSCPSARDRVPIERRAGPNGEQSYWDRRQPPRESMVVCDGSDETLERKVDSDSTDSYADCDPGPSTRKGKEPARNHHTRHQSEGMMWIEKSPRHKRSYSVD</sequence>
<dbReference type="EMBL" id="PDNC01000162">
    <property type="protein sequence ID" value="PGG96819.1"/>
    <property type="molecule type" value="Genomic_DNA"/>
</dbReference>
<evidence type="ECO:0000313" key="3">
    <source>
        <dbReference type="EMBL" id="PGG96819.1"/>
    </source>
</evidence>
<dbReference type="AlphaFoldDB" id="A0A2B7WJV4"/>
<evidence type="ECO:0000256" key="2">
    <source>
        <dbReference type="SAM" id="Phobius"/>
    </source>
</evidence>
<name>A0A2B7WJV4_9EURO</name>
<dbReference type="OrthoDB" id="4188510at2759"/>
<protein>
    <submittedName>
        <fullName evidence="3">Uncharacterized protein</fullName>
    </submittedName>
</protein>
<evidence type="ECO:0000256" key="1">
    <source>
        <dbReference type="SAM" id="MobiDB-lite"/>
    </source>
</evidence>
<keyword evidence="4" id="KW-1185">Reference proteome</keyword>
<comment type="caution">
    <text evidence="3">The sequence shown here is derived from an EMBL/GenBank/DDBJ whole genome shotgun (WGS) entry which is preliminary data.</text>
</comment>
<keyword evidence="2" id="KW-0472">Membrane</keyword>
<reference evidence="3 4" key="1">
    <citation type="submission" date="2017-10" db="EMBL/GenBank/DDBJ databases">
        <title>Comparative genomics in systemic dimorphic fungi from Ajellomycetaceae.</title>
        <authorList>
            <person name="Munoz J.F."/>
            <person name="Mcewen J.G."/>
            <person name="Clay O.K."/>
            <person name="Cuomo C.A."/>
        </authorList>
    </citation>
    <scope>NUCLEOTIDE SEQUENCE [LARGE SCALE GENOMIC DNA]</scope>
    <source>
        <strain evidence="3 4">UAMH130</strain>
    </source>
</reference>
<feature type="compositionally biased region" description="Basic and acidic residues" evidence="1">
    <location>
        <begin position="180"/>
        <end position="190"/>
    </location>
</feature>
<feature type="compositionally biased region" description="Basic and acidic residues" evidence="1">
    <location>
        <begin position="68"/>
        <end position="81"/>
    </location>
</feature>
<evidence type="ECO:0000313" key="4">
    <source>
        <dbReference type="Proteomes" id="UP000224080"/>
    </source>
</evidence>
<gene>
    <name evidence="3" type="ORF">GX51_07644</name>
</gene>
<proteinExistence type="predicted"/>
<feature type="region of interest" description="Disordered" evidence="1">
    <location>
        <begin position="1"/>
        <end position="31"/>
    </location>
</feature>